<dbReference type="InterPro" id="IPR000851">
    <property type="entry name" value="Ribosomal_uS5"/>
</dbReference>
<dbReference type="SUPFAM" id="SSF54211">
    <property type="entry name" value="Ribosomal protein S5 domain 2-like"/>
    <property type="match status" value="1"/>
</dbReference>
<evidence type="ECO:0000256" key="10">
    <source>
        <dbReference type="SAM" id="MobiDB-lite"/>
    </source>
</evidence>
<evidence type="ECO:0000256" key="3">
    <source>
        <dbReference type="ARBA" id="ARBA00022884"/>
    </source>
</evidence>
<evidence type="ECO:0000256" key="7">
    <source>
        <dbReference type="ARBA" id="ARBA00035519"/>
    </source>
</evidence>
<gene>
    <name evidence="12" type="ORF">ACD_80C00070G0001</name>
</gene>
<evidence type="ECO:0000256" key="5">
    <source>
        <dbReference type="ARBA" id="ARBA00023274"/>
    </source>
</evidence>
<dbReference type="Gene3D" id="3.30.160.20">
    <property type="match status" value="1"/>
</dbReference>
<dbReference type="GO" id="GO:1990904">
    <property type="term" value="C:ribonucleoprotein complex"/>
    <property type="evidence" value="ECO:0007669"/>
    <property type="project" value="UniProtKB-UniRule"/>
</dbReference>
<evidence type="ECO:0000256" key="9">
    <source>
        <dbReference type="RuleBase" id="RU003823"/>
    </source>
</evidence>
<dbReference type="GO" id="GO:0003735">
    <property type="term" value="F:structural constituent of ribosome"/>
    <property type="evidence" value="ECO:0007669"/>
    <property type="project" value="UniProtKB-UniRule"/>
</dbReference>
<organism evidence="12">
    <name type="scientific">uncultured bacterium</name>
    <name type="common">gcode 4</name>
    <dbReference type="NCBI Taxonomy" id="1234023"/>
    <lineage>
        <taxon>Bacteria</taxon>
        <taxon>environmental samples</taxon>
    </lineage>
</organism>
<evidence type="ECO:0000256" key="4">
    <source>
        <dbReference type="ARBA" id="ARBA00022980"/>
    </source>
</evidence>
<dbReference type="GO" id="GO:0019843">
    <property type="term" value="F:rRNA binding"/>
    <property type="evidence" value="ECO:0007669"/>
    <property type="project" value="UniProtKB-KW"/>
</dbReference>
<evidence type="ECO:0000313" key="12">
    <source>
        <dbReference type="EMBL" id="EKD25394.1"/>
    </source>
</evidence>
<keyword evidence="3" id="KW-0694">RNA-binding</keyword>
<dbReference type="AlphaFoldDB" id="K1YJ20"/>
<dbReference type="GO" id="GO:0006412">
    <property type="term" value="P:translation"/>
    <property type="evidence" value="ECO:0007669"/>
    <property type="project" value="InterPro"/>
</dbReference>
<name>K1YJ20_9BACT</name>
<feature type="non-terminal residue" evidence="12">
    <location>
        <position position="1"/>
    </location>
</feature>
<comment type="caution">
    <text evidence="12">The sequence shown here is derived from an EMBL/GenBank/DDBJ whole genome shotgun (WGS) entry which is preliminary data.</text>
</comment>
<dbReference type="Pfam" id="PF00333">
    <property type="entry name" value="Ribosomal_S5"/>
    <property type="match status" value="1"/>
</dbReference>
<comment type="similarity">
    <text evidence="1 9">Belongs to the universal ribosomal protein uS5 family.</text>
</comment>
<accession>K1YJ20</accession>
<keyword evidence="5 8" id="KW-0687">Ribonucleoprotein</keyword>
<dbReference type="PANTHER" id="PTHR48432">
    <property type="entry name" value="S5 DRBM DOMAIN-CONTAINING PROTEIN"/>
    <property type="match status" value="1"/>
</dbReference>
<evidence type="ECO:0000259" key="11">
    <source>
        <dbReference type="PROSITE" id="PS50881"/>
    </source>
</evidence>
<dbReference type="GO" id="GO:0005840">
    <property type="term" value="C:ribosome"/>
    <property type="evidence" value="ECO:0007669"/>
    <property type="project" value="UniProtKB-KW"/>
</dbReference>
<keyword evidence="4 8" id="KW-0689">Ribosomal protein</keyword>
<feature type="domain" description="S5 DRBM" evidence="11">
    <location>
        <begin position="1"/>
        <end position="33"/>
    </location>
</feature>
<protein>
    <recommendedName>
        <fullName evidence="6">Small ribosomal subunit protein uS5</fullName>
    </recommendedName>
    <alternativeName>
        <fullName evidence="7">30S ribosomal protein S5</fullName>
    </alternativeName>
</protein>
<dbReference type="FunFam" id="3.30.230.10:FF:000002">
    <property type="entry name" value="30S ribosomal protein S5"/>
    <property type="match status" value="1"/>
</dbReference>
<dbReference type="PROSITE" id="PS50881">
    <property type="entry name" value="S5_DSRBD"/>
    <property type="match status" value="1"/>
</dbReference>
<evidence type="ECO:0000256" key="8">
    <source>
        <dbReference type="PROSITE-ProRule" id="PRU00268"/>
    </source>
</evidence>
<feature type="region of interest" description="Disordered" evidence="10">
    <location>
        <begin position="120"/>
        <end position="168"/>
    </location>
</feature>
<feature type="compositionally biased region" description="Low complexity" evidence="10">
    <location>
        <begin position="137"/>
        <end position="158"/>
    </location>
</feature>
<dbReference type="PANTHER" id="PTHR48432:SF1">
    <property type="entry name" value="S5 DRBM DOMAIN-CONTAINING PROTEIN"/>
    <property type="match status" value="1"/>
</dbReference>
<dbReference type="EMBL" id="AMFJ01036077">
    <property type="protein sequence ID" value="EKD25394.1"/>
    <property type="molecule type" value="Genomic_DNA"/>
</dbReference>
<evidence type="ECO:0000256" key="1">
    <source>
        <dbReference type="ARBA" id="ARBA00008945"/>
    </source>
</evidence>
<dbReference type="Gene3D" id="3.30.230.10">
    <property type="match status" value="1"/>
</dbReference>
<dbReference type="InterPro" id="IPR020568">
    <property type="entry name" value="Ribosomal_Su5_D2-typ_SF"/>
</dbReference>
<proteinExistence type="inferred from homology"/>
<dbReference type="GO" id="GO:0005737">
    <property type="term" value="C:cytoplasm"/>
    <property type="evidence" value="ECO:0007669"/>
    <property type="project" value="UniProtKB-ARBA"/>
</dbReference>
<dbReference type="SUPFAM" id="SSF54768">
    <property type="entry name" value="dsRNA-binding domain-like"/>
    <property type="match status" value="1"/>
</dbReference>
<dbReference type="InterPro" id="IPR013810">
    <property type="entry name" value="Ribosomal_uS5_N"/>
</dbReference>
<dbReference type="InterPro" id="IPR005324">
    <property type="entry name" value="Ribosomal_uS5_C"/>
</dbReference>
<keyword evidence="2" id="KW-0699">rRNA-binding</keyword>
<feature type="compositionally biased region" description="Basic and acidic residues" evidence="10">
    <location>
        <begin position="121"/>
        <end position="136"/>
    </location>
</feature>
<evidence type="ECO:0000256" key="2">
    <source>
        <dbReference type="ARBA" id="ARBA00022730"/>
    </source>
</evidence>
<dbReference type="InterPro" id="IPR014721">
    <property type="entry name" value="Ribsml_uS5_D2-typ_fold_subgr"/>
</dbReference>
<dbReference type="Pfam" id="PF03719">
    <property type="entry name" value="Ribosomal_S5_C"/>
    <property type="match status" value="1"/>
</dbReference>
<feature type="compositionally biased region" description="Basic and acidic residues" evidence="10">
    <location>
        <begin position="159"/>
        <end position="168"/>
    </location>
</feature>
<sequence length="168" mass="17949">KKGKVGIGVSKGPDVQAAVAKASREAYKNMFIVPITGNQTVPYLTTTKYKACVIKLLPATAGTGLKAGSSVRAVLEIAGFENVLSKIMGSNNKLNNAMATIQALSTYKHAEHFNKRLVTKAKKETSEEKEEQKKEVSSAVKEIQAKQATETKAAPAATTEKKTTPAKK</sequence>
<evidence type="ECO:0000256" key="6">
    <source>
        <dbReference type="ARBA" id="ARBA00035255"/>
    </source>
</evidence>
<reference evidence="12" key="1">
    <citation type="journal article" date="2012" name="Science">
        <title>Fermentation, hydrogen, and sulfur metabolism in multiple uncultivated bacterial phyla.</title>
        <authorList>
            <person name="Wrighton K.C."/>
            <person name="Thomas B.C."/>
            <person name="Sharon I."/>
            <person name="Miller C.S."/>
            <person name="Castelle C.J."/>
            <person name="VerBerkmoes N.C."/>
            <person name="Wilkins M.J."/>
            <person name="Hettich R.L."/>
            <person name="Lipton M.S."/>
            <person name="Williams K.H."/>
            <person name="Long P.E."/>
            <person name="Banfield J.F."/>
        </authorList>
    </citation>
    <scope>NUCLEOTIDE SEQUENCE [LARGE SCALE GENOMIC DNA]</scope>
</reference>